<accession>W1Y448</accession>
<reference evidence="1" key="1">
    <citation type="submission" date="2013-12" db="EMBL/GenBank/DDBJ databases">
        <title>A Varibaculum cambriense genome reconstructed from a premature infant gut community with otherwise low bacterial novelty that shifts toward anaerobic metabolism during the third week of life.</title>
        <authorList>
            <person name="Brown C.T."/>
            <person name="Sharon I."/>
            <person name="Thomas B.C."/>
            <person name="Castelle C.J."/>
            <person name="Morowitz M.J."/>
            <person name="Banfield J.F."/>
        </authorList>
    </citation>
    <scope>NUCLEOTIDE SEQUENCE</scope>
</reference>
<organism evidence="1">
    <name type="scientific">human gut metagenome</name>
    <dbReference type="NCBI Taxonomy" id="408170"/>
    <lineage>
        <taxon>unclassified sequences</taxon>
        <taxon>metagenomes</taxon>
        <taxon>organismal metagenomes</taxon>
    </lineage>
</organism>
<evidence type="ECO:0000313" key="1">
    <source>
        <dbReference type="EMBL" id="ETJ35904.1"/>
    </source>
</evidence>
<proteinExistence type="predicted"/>
<feature type="non-terminal residue" evidence="1">
    <location>
        <position position="1"/>
    </location>
</feature>
<sequence>SSNDLKEDIGFEKVYKCKYKNDYKELTNRELKMEENKNYKKISKYPLDKKIDICADWNNKNNVELWREDWARINNKLLTNCNNKLN</sequence>
<name>W1Y448_9ZZZZ</name>
<comment type="caution">
    <text evidence="1">The sequence shown here is derived from an EMBL/GenBank/DDBJ whole genome shotgun (WGS) entry which is preliminary data.</text>
</comment>
<dbReference type="AlphaFoldDB" id="W1Y448"/>
<gene>
    <name evidence="1" type="ORF">Q604_UNBC09779G0003</name>
</gene>
<dbReference type="EMBL" id="AZMM01009779">
    <property type="protein sequence ID" value="ETJ35904.1"/>
    <property type="molecule type" value="Genomic_DNA"/>
</dbReference>
<protein>
    <submittedName>
        <fullName evidence="1">MobA/MobL protein</fullName>
    </submittedName>
</protein>